<dbReference type="SMART" id="SM00345">
    <property type="entry name" value="HTH_GNTR"/>
    <property type="match status" value="1"/>
</dbReference>
<dbReference type="RefSeq" id="WP_105328637.1">
    <property type="nucleotide sequence ID" value="NZ_PUHY01000005.1"/>
</dbReference>
<dbReference type="Proteomes" id="UP000238322">
    <property type="component" value="Unassembled WGS sequence"/>
</dbReference>
<dbReference type="GO" id="GO:0003700">
    <property type="term" value="F:DNA-binding transcription factor activity"/>
    <property type="evidence" value="ECO:0007669"/>
    <property type="project" value="InterPro"/>
</dbReference>
<protein>
    <submittedName>
        <fullName evidence="5">GntR family transcriptional regulator</fullName>
    </submittedName>
</protein>
<evidence type="ECO:0000256" key="3">
    <source>
        <dbReference type="ARBA" id="ARBA00023163"/>
    </source>
</evidence>
<dbReference type="Pfam" id="PF00392">
    <property type="entry name" value="GntR"/>
    <property type="match status" value="1"/>
</dbReference>
<evidence type="ECO:0000256" key="1">
    <source>
        <dbReference type="ARBA" id="ARBA00023015"/>
    </source>
</evidence>
<dbReference type="SUPFAM" id="SSF46785">
    <property type="entry name" value="Winged helix' DNA-binding domain"/>
    <property type="match status" value="1"/>
</dbReference>
<dbReference type="OrthoDB" id="9808770at2"/>
<name>A0A2S8FYW1_9BACT</name>
<dbReference type="InterPro" id="IPR000524">
    <property type="entry name" value="Tscrpt_reg_HTH_GntR"/>
</dbReference>
<dbReference type="EMBL" id="PUHY01000005">
    <property type="protein sequence ID" value="PQO37387.1"/>
    <property type="molecule type" value="Genomic_DNA"/>
</dbReference>
<dbReference type="PANTHER" id="PTHR38445:SF9">
    <property type="entry name" value="HTH-TYPE TRANSCRIPTIONAL REPRESSOR YTRA"/>
    <property type="match status" value="1"/>
</dbReference>
<keyword evidence="2" id="KW-0238">DNA-binding</keyword>
<dbReference type="CDD" id="cd07377">
    <property type="entry name" value="WHTH_GntR"/>
    <property type="match status" value="1"/>
</dbReference>
<dbReference type="AlphaFoldDB" id="A0A2S8FYW1"/>
<evidence type="ECO:0000256" key="2">
    <source>
        <dbReference type="ARBA" id="ARBA00023125"/>
    </source>
</evidence>
<evidence type="ECO:0000259" key="4">
    <source>
        <dbReference type="PROSITE" id="PS50949"/>
    </source>
</evidence>
<dbReference type="Gene3D" id="1.10.10.10">
    <property type="entry name" value="Winged helix-like DNA-binding domain superfamily/Winged helix DNA-binding domain"/>
    <property type="match status" value="1"/>
</dbReference>
<proteinExistence type="predicted"/>
<gene>
    <name evidence="5" type="ORF">C5Y83_05435</name>
</gene>
<evidence type="ECO:0000313" key="5">
    <source>
        <dbReference type="EMBL" id="PQO37387.1"/>
    </source>
</evidence>
<sequence>MTIEPTQFEVQPSSGVPIYRQIISQVEAMIVGARLKEGEMLPSVREMATSLGVNPMTISKAYARLEADNIVERVRGKGMMVRPLSLNGSKSQRLEEVRPSVRAAVVHGRQLGLTNEQIMELVRQILQEIPE</sequence>
<accession>A0A2S8FYW1</accession>
<feature type="domain" description="HTH gntR-type" evidence="4">
    <location>
        <begin position="16"/>
        <end position="84"/>
    </location>
</feature>
<dbReference type="InterPro" id="IPR036390">
    <property type="entry name" value="WH_DNA-bd_sf"/>
</dbReference>
<keyword evidence="3" id="KW-0804">Transcription</keyword>
<dbReference type="PROSITE" id="PS50949">
    <property type="entry name" value="HTH_GNTR"/>
    <property type="match status" value="1"/>
</dbReference>
<comment type="caution">
    <text evidence="5">The sequence shown here is derived from an EMBL/GenBank/DDBJ whole genome shotgun (WGS) entry which is preliminary data.</text>
</comment>
<reference evidence="5 6" key="1">
    <citation type="submission" date="2018-02" db="EMBL/GenBank/DDBJ databases">
        <title>Comparative genomes isolates from brazilian mangrove.</title>
        <authorList>
            <person name="Araujo J.E."/>
            <person name="Taketani R.G."/>
            <person name="Silva M.C.P."/>
            <person name="Loureco M.V."/>
            <person name="Andreote F.D."/>
        </authorList>
    </citation>
    <scope>NUCLEOTIDE SEQUENCE [LARGE SCALE GENOMIC DNA]</scope>
    <source>
        <strain evidence="5 6">Hex-1 MGV</strain>
    </source>
</reference>
<dbReference type="GO" id="GO:0003677">
    <property type="term" value="F:DNA binding"/>
    <property type="evidence" value="ECO:0007669"/>
    <property type="project" value="UniProtKB-KW"/>
</dbReference>
<dbReference type="PANTHER" id="PTHR38445">
    <property type="entry name" value="HTH-TYPE TRANSCRIPTIONAL REPRESSOR YTRA"/>
    <property type="match status" value="1"/>
</dbReference>
<evidence type="ECO:0000313" key="6">
    <source>
        <dbReference type="Proteomes" id="UP000238322"/>
    </source>
</evidence>
<dbReference type="InterPro" id="IPR036388">
    <property type="entry name" value="WH-like_DNA-bd_sf"/>
</dbReference>
<organism evidence="5 6">
    <name type="scientific">Blastopirellula marina</name>
    <dbReference type="NCBI Taxonomy" id="124"/>
    <lineage>
        <taxon>Bacteria</taxon>
        <taxon>Pseudomonadati</taxon>
        <taxon>Planctomycetota</taxon>
        <taxon>Planctomycetia</taxon>
        <taxon>Pirellulales</taxon>
        <taxon>Pirellulaceae</taxon>
        <taxon>Blastopirellula</taxon>
    </lineage>
</organism>
<keyword evidence="1" id="KW-0805">Transcription regulation</keyword>